<dbReference type="AlphaFoldDB" id="A0A7N2R2L5"/>
<name>A0A7N2R2L5_QUELO</name>
<feature type="transmembrane region" description="Helical" evidence="1">
    <location>
        <begin position="31"/>
        <end position="51"/>
    </location>
</feature>
<reference evidence="2 3" key="1">
    <citation type="journal article" date="2016" name="G3 (Bethesda)">
        <title>First Draft Assembly and Annotation of the Genome of a California Endemic Oak Quercus lobata Nee (Fagaceae).</title>
        <authorList>
            <person name="Sork V.L."/>
            <person name="Fitz-Gibbon S.T."/>
            <person name="Puiu D."/>
            <person name="Crepeau M."/>
            <person name="Gugger P.F."/>
            <person name="Sherman R."/>
            <person name="Stevens K."/>
            <person name="Langley C.H."/>
            <person name="Pellegrini M."/>
            <person name="Salzberg S.L."/>
        </authorList>
    </citation>
    <scope>NUCLEOTIDE SEQUENCE [LARGE SCALE GENOMIC DNA]</scope>
    <source>
        <strain evidence="2 3">cv. SW786</strain>
    </source>
</reference>
<dbReference type="InParanoid" id="A0A7N2R2L5"/>
<sequence length="108" mass="12600">MEVKDGEFGVHSSNDYGHHFYKSPEVMKNSWITRVSDIYSLGVLLFGLLYPSKTEARRIEKLNELHKSLTFPDDWKYPDLISLDVKRLGYFQSSGKCLWAVVHLQQTY</sequence>
<evidence type="ECO:0000313" key="3">
    <source>
        <dbReference type="Proteomes" id="UP000594261"/>
    </source>
</evidence>
<dbReference type="InterPro" id="IPR011009">
    <property type="entry name" value="Kinase-like_dom_sf"/>
</dbReference>
<organism evidence="2 3">
    <name type="scientific">Quercus lobata</name>
    <name type="common">Valley oak</name>
    <dbReference type="NCBI Taxonomy" id="97700"/>
    <lineage>
        <taxon>Eukaryota</taxon>
        <taxon>Viridiplantae</taxon>
        <taxon>Streptophyta</taxon>
        <taxon>Embryophyta</taxon>
        <taxon>Tracheophyta</taxon>
        <taxon>Spermatophyta</taxon>
        <taxon>Magnoliopsida</taxon>
        <taxon>eudicotyledons</taxon>
        <taxon>Gunneridae</taxon>
        <taxon>Pentapetalae</taxon>
        <taxon>rosids</taxon>
        <taxon>fabids</taxon>
        <taxon>Fagales</taxon>
        <taxon>Fagaceae</taxon>
        <taxon>Quercus</taxon>
    </lineage>
</organism>
<dbReference type="EnsemblPlants" id="QL04p017728:mrna">
    <property type="protein sequence ID" value="QL04p017728:mrna"/>
    <property type="gene ID" value="QL04p017728"/>
</dbReference>
<keyword evidence="3" id="KW-1185">Reference proteome</keyword>
<keyword evidence="1" id="KW-0472">Membrane</keyword>
<keyword evidence="1" id="KW-1133">Transmembrane helix</keyword>
<dbReference type="Gene3D" id="1.10.510.10">
    <property type="entry name" value="Transferase(Phosphotransferase) domain 1"/>
    <property type="match status" value="1"/>
</dbReference>
<dbReference type="Gramene" id="QL04p017728:mrna">
    <property type="protein sequence ID" value="QL04p017728:mrna"/>
    <property type="gene ID" value="QL04p017728"/>
</dbReference>
<accession>A0A7N2R2L5</accession>
<dbReference type="SUPFAM" id="SSF56112">
    <property type="entry name" value="Protein kinase-like (PK-like)"/>
    <property type="match status" value="1"/>
</dbReference>
<dbReference type="Proteomes" id="UP000594261">
    <property type="component" value="Chromosome 4"/>
</dbReference>
<dbReference type="EMBL" id="LRBV02000004">
    <property type="status" value="NOT_ANNOTATED_CDS"/>
    <property type="molecule type" value="Genomic_DNA"/>
</dbReference>
<keyword evidence="1" id="KW-0812">Transmembrane</keyword>
<evidence type="ECO:0000256" key="1">
    <source>
        <dbReference type="SAM" id="Phobius"/>
    </source>
</evidence>
<evidence type="ECO:0008006" key="4">
    <source>
        <dbReference type="Google" id="ProtNLM"/>
    </source>
</evidence>
<evidence type="ECO:0000313" key="2">
    <source>
        <dbReference type="EnsemblPlants" id="QL04p017728:mrna"/>
    </source>
</evidence>
<protein>
    <recommendedName>
        <fullName evidence="4">Protein kinase domain-containing protein</fullName>
    </recommendedName>
</protein>
<reference evidence="2" key="2">
    <citation type="submission" date="2021-01" db="UniProtKB">
        <authorList>
            <consortium name="EnsemblPlants"/>
        </authorList>
    </citation>
    <scope>IDENTIFICATION</scope>
</reference>
<proteinExistence type="predicted"/>